<dbReference type="PANTHER" id="PTHR43364">
    <property type="entry name" value="NADH-SPECIFIC METHYLGLYOXAL REDUCTASE-RELATED"/>
    <property type="match status" value="1"/>
</dbReference>
<gene>
    <name evidence="3" type="ORF">ITX44_29645</name>
</gene>
<dbReference type="CDD" id="cd19088">
    <property type="entry name" value="AKR_AKR13B1"/>
    <property type="match status" value="1"/>
</dbReference>
<keyword evidence="4" id="KW-1185">Reference proteome</keyword>
<evidence type="ECO:0000313" key="3">
    <source>
        <dbReference type="EMBL" id="MBM9508644.1"/>
    </source>
</evidence>
<comment type="caution">
    <text evidence="3">The sequence shown here is derived from an EMBL/GenBank/DDBJ whole genome shotgun (WGS) entry which is preliminary data.</text>
</comment>
<dbReference type="Proteomes" id="UP000749040">
    <property type="component" value="Unassembled WGS sequence"/>
</dbReference>
<dbReference type="EMBL" id="JADKYB010000019">
    <property type="protein sequence ID" value="MBM9508644.1"/>
    <property type="molecule type" value="Genomic_DNA"/>
</dbReference>
<dbReference type="Gene3D" id="3.20.20.100">
    <property type="entry name" value="NADP-dependent oxidoreductase domain"/>
    <property type="match status" value="1"/>
</dbReference>
<dbReference type="InterPro" id="IPR023210">
    <property type="entry name" value="NADP_OxRdtase_dom"/>
</dbReference>
<sequence length="305" mass="31266">MSSADSAPKAPGGTALLAGRTVARIGLGAMQLADPPGGRPGPSREQAVAVLRTAVARGVNHIDTAQFYGAGACNEVIRQALHPYSDDLSLVSKVGADHDMAAGTLVPAQRPEQLRASVEENLAALGTDHLAVVNLRRLDVAPGLVAEGDQRVDLDSQLAELMALRDAGTIGGIGLSNVDAAQLRQALPAGIVCVQNAHSPLDRAAEPVLEVCREHGVAWVPFFPLGSAFPAIPKVTEHPVVVEAAAALGVTRAQVGLAWHLAHYARTLLIPGTADPAHLADNLAAGAVRLDPATLAAIDALAPAA</sequence>
<dbReference type="InterPro" id="IPR050523">
    <property type="entry name" value="AKR_Detox_Biosynth"/>
</dbReference>
<evidence type="ECO:0000256" key="1">
    <source>
        <dbReference type="ARBA" id="ARBA00023002"/>
    </source>
</evidence>
<organism evidence="3 4">
    <name type="scientific">Actinacidiphila acididurans</name>
    <dbReference type="NCBI Taxonomy" id="2784346"/>
    <lineage>
        <taxon>Bacteria</taxon>
        <taxon>Bacillati</taxon>
        <taxon>Actinomycetota</taxon>
        <taxon>Actinomycetes</taxon>
        <taxon>Kitasatosporales</taxon>
        <taxon>Streptomycetaceae</taxon>
        <taxon>Actinacidiphila</taxon>
    </lineage>
</organism>
<accession>A0ABS2TZ77</accession>
<dbReference type="Pfam" id="PF00248">
    <property type="entry name" value="Aldo_ket_red"/>
    <property type="match status" value="1"/>
</dbReference>
<dbReference type="SUPFAM" id="SSF51430">
    <property type="entry name" value="NAD(P)-linked oxidoreductase"/>
    <property type="match status" value="1"/>
</dbReference>
<keyword evidence="1" id="KW-0560">Oxidoreductase</keyword>
<proteinExistence type="predicted"/>
<evidence type="ECO:0000313" key="4">
    <source>
        <dbReference type="Proteomes" id="UP000749040"/>
    </source>
</evidence>
<evidence type="ECO:0000259" key="2">
    <source>
        <dbReference type="Pfam" id="PF00248"/>
    </source>
</evidence>
<reference evidence="3 4" key="1">
    <citation type="submission" date="2021-01" db="EMBL/GenBank/DDBJ databases">
        <title>Streptomyces acididurans sp. nov., isolated from a peat swamp forest soil.</title>
        <authorList>
            <person name="Chantavorakit T."/>
            <person name="Duangmal K."/>
        </authorList>
    </citation>
    <scope>NUCLEOTIDE SEQUENCE [LARGE SCALE GENOMIC DNA]</scope>
    <source>
        <strain evidence="3 4">KK5PA1</strain>
    </source>
</reference>
<dbReference type="RefSeq" id="WP_205360869.1">
    <property type="nucleotide sequence ID" value="NZ_JADKYB010000019.1"/>
</dbReference>
<name>A0ABS2TZ77_9ACTN</name>
<dbReference type="InterPro" id="IPR036812">
    <property type="entry name" value="NAD(P)_OxRdtase_dom_sf"/>
</dbReference>
<feature type="domain" description="NADP-dependent oxidoreductase" evidence="2">
    <location>
        <begin position="24"/>
        <end position="301"/>
    </location>
</feature>
<dbReference type="PANTHER" id="PTHR43364:SF4">
    <property type="entry name" value="NAD(P)-LINKED OXIDOREDUCTASE SUPERFAMILY PROTEIN"/>
    <property type="match status" value="1"/>
</dbReference>
<dbReference type="PRINTS" id="PR00069">
    <property type="entry name" value="ALDKETRDTASE"/>
</dbReference>
<protein>
    <submittedName>
        <fullName evidence="3">Aldo/keto reductase</fullName>
    </submittedName>
</protein>
<dbReference type="InterPro" id="IPR020471">
    <property type="entry name" value="AKR"/>
</dbReference>